<dbReference type="AlphaFoldDB" id="U2DIC6"/>
<proteinExistence type="predicted"/>
<protein>
    <submittedName>
        <fullName evidence="1">Uncharacterized protein</fullName>
    </submittedName>
</protein>
<dbReference type="Proteomes" id="UP000003861">
    <property type="component" value="Unassembled WGS sequence"/>
</dbReference>
<gene>
    <name evidence="1" type="ORF">HLRTI_002324</name>
</gene>
<comment type="caution">
    <text evidence="1">The sequence shown here is derived from an EMBL/GenBank/DDBJ whole genome shotgun (WGS) entry which is preliminary data.</text>
</comment>
<sequence length="112" mass="12320">MARDLFPVIAGQELLPEVIRPREPLVALRLANLVDTRPGSKRPVPLSVQSVFVERHLSGDLLVDGEVRCTLIPSDAVVVLEEGKSRRARDADDGEGFVFLRVLESPSNESFS</sequence>
<evidence type="ECO:0000313" key="2">
    <source>
        <dbReference type="Proteomes" id="UP000003861"/>
    </source>
</evidence>
<dbReference type="RefSeq" id="WP_008528505.1">
    <property type="nucleotide sequence ID" value="NZ_AFNT02000027.1"/>
</dbReference>
<reference evidence="1 2" key="1">
    <citation type="journal article" date="2011" name="J. Bacteriol.">
        <title>Genome sequence of Halorhabdus tiamatea, the first archaeon isolated from a deep-sea anoxic brine lake.</title>
        <authorList>
            <person name="Antunes A."/>
            <person name="Alam I."/>
            <person name="Bajic V.B."/>
            <person name="Stingl U."/>
        </authorList>
    </citation>
    <scope>NUCLEOTIDE SEQUENCE [LARGE SCALE GENOMIC DNA]</scope>
    <source>
        <strain evidence="1 2">SARL4B</strain>
    </source>
</reference>
<dbReference type="EMBL" id="AFNT02000027">
    <property type="protein sequence ID" value="ERJ05702.1"/>
    <property type="molecule type" value="Genomic_DNA"/>
</dbReference>
<reference evidence="1 2" key="2">
    <citation type="journal article" date="2013" name="PLoS ONE">
        <title>INDIGO - INtegrated Data Warehouse of MIcrobial GenOmes with Examples from the Red Sea Extremophiles.</title>
        <authorList>
            <person name="Alam I."/>
            <person name="Antunes A."/>
            <person name="Kamau A.A."/>
            <person name="Ba Alawi W."/>
            <person name="Kalkatawi M."/>
            <person name="Stingl U."/>
            <person name="Bajic V.B."/>
        </authorList>
    </citation>
    <scope>NUCLEOTIDE SEQUENCE [LARGE SCALE GENOMIC DNA]</scope>
    <source>
        <strain evidence="1 2">SARL4B</strain>
    </source>
</reference>
<accession>U2DIC6</accession>
<evidence type="ECO:0000313" key="1">
    <source>
        <dbReference type="EMBL" id="ERJ05702.1"/>
    </source>
</evidence>
<organism evidence="1 2">
    <name type="scientific">Halorhabdus tiamatea SARL4B</name>
    <dbReference type="NCBI Taxonomy" id="1033806"/>
    <lineage>
        <taxon>Archaea</taxon>
        <taxon>Methanobacteriati</taxon>
        <taxon>Methanobacteriota</taxon>
        <taxon>Stenosarchaea group</taxon>
        <taxon>Halobacteria</taxon>
        <taxon>Halobacteriales</taxon>
        <taxon>Haloarculaceae</taxon>
        <taxon>Halorhabdus</taxon>
    </lineage>
</organism>
<name>U2DIC6_9EURY</name>